<evidence type="ECO:0000313" key="1">
    <source>
        <dbReference type="EMBL" id="KAG0658302.1"/>
    </source>
</evidence>
<sequence length="217" mass="23645">MADRENVERLAAAANLAGLTPLGLSAGVEEWHFPQLIQRFLDVGKCLHAGLDADQIPALNKRTLTALKTPFILCKTSEGFPHMVVNAYEVEAPPPLHPKLQQPTVLRWWPGPSPSAEAETDTSALLTEWNAGTLIQRNKPYSLDLHGFPQFGAKPFGYDRPMSPLSYLHHLLEHCAGYATGHLLCPLLDVETVSNPTLILATGSAACVNPHPVYLST</sequence>
<comment type="caution">
    <text evidence="1">The sequence shown here is derived from an EMBL/GenBank/DDBJ whole genome shotgun (WGS) entry which is preliminary data.</text>
</comment>
<gene>
    <name evidence="1" type="ORF">C6P46_005853</name>
</gene>
<dbReference type="Proteomes" id="UP000777482">
    <property type="component" value="Unassembled WGS sequence"/>
</dbReference>
<evidence type="ECO:0000313" key="2">
    <source>
        <dbReference type="Proteomes" id="UP000777482"/>
    </source>
</evidence>
<proteinExistence type="predicted"/>
<name>A0A9P6VZU6_RHOMI</name>
<dbReference type="EMBL" id="PUHQ01000068">
    <property type="protein sequence ID" value="KAG0658302.1"/>
    <property type="molecule type" value="Genomic_DNA"/>
</dbReference>
<dbReference type="AlphaFoldDB" id="A0A9P6VZU6"/>
<keyword evidence="2" id="KW-1185">Reference proteome</keyword>
<protein>
    <submittedName>
        <fullName evidence="1">Uncharacterized protein</fullName>
    </submittedName>
</protein>
<reference evidence="1 2" key="1">
    <citation type="submission" date="2020-11" db="EMBL/GenBank/DDBJ databases">
        <title>Kefir isolates.</title>
        <authorList>
            <person name="Marcisauskas S."/>
            <person name="Kim Y."/>
            <person name="Blasche S."/>
        </authorList>
    </citation>
    <scope>NUCLEOTIDE SEQUENCE [LARGE SCALE GENOMIC DNA]</scope>
    <source>
        <strain evidence="1 2">KR</strain>
    </source>
</reference>
<organism evidence="1 2">
    <name type="scientific">Rhodotorula mucilaginosa</name>
    <name type="common">Yeast</name>
    <name type="synonym">Rhodotorula rubra</name>
    <dbReference type="NCBI Taxonomy" id="5537"/>
    <lineage>
        <taxon>Eukaryota</taxon>
        <taxon>Fungi</taxon>
        <taxon>Dikarya</taxon>
        <taxon>Basidiomycota</taxon>
        <taxon>Pucciniomycotina</taxon>
        <taxon>Microbotryomycetes</taxon>
        <taxon>Sporidiobolales</taxon>
        <taxon>Sporidiobolaceae</taxon>
        <taxon>Rhodotorula</taxon>
    </lineage>
</organism>
<accession>A0A9P6VZU6</accession>